<protein>
    <submittedName>
        <fullName evidence="1">Uncharacterized protein</fullName>
    </submittedName>
</protein>
<reference evidence="2" key="1">
    <citation type="journal article" date="2019" name="Int. J. Syst. Evol. Microbiol.">
        <title>The Global Catalogue of Microorganisms (GCM) 10K type strain sequencing project: providing services to taxonomists for standard genome sequencing and annotation.</title>
        <authorList>
            <consortium name="The Broad Institute Genomics Platform"/>
            <consortium name="The Broad Institute Genome Sequencing Center for Infectious Disease"/>
            <person name="Wu L."/>
            <person name="Ma J."/>
        </authorList>
    </citation>
    <scope>NUCLEOTIDE SEQUENCE [LARGE SCALE GENOMIC DNA]</scope>
    <source>
        <strain evidence="2">CCUG 43117</strain>
    </source>
</reference>
<dbReference type="EMBL" id="JBHSLU010000161">
    <property type="protein sequence ID" value="MFC5509272.1"/>
    <property type="molecule type" value="Genomic_DNA"/>
</dbReference>
<dbReference type="RefSeq" id="WP_377818027.1">
    <property type="nucleotide sequence ID" value="NZ_JBHSLU010000161.1"/>
</dbReference>
<evidence type="ECO:0000313" key="2">
    <source>
        <dbReference type="Proteomes" id="UP001596060"/>
    </source>
</evidence>
<proteinExistence type="predicted"/>
<gene>
    <name evidence="1" type="ORF">ACFPN9_29085</name>
</gene>
<evidence type="ECO:0000313" key="1">
    <source>
        <dbReference type="EMBL" id="MFC5509272.1"/>
    </source>
</evidence>
<name>A0ABW0PCM2_9HYPH</name>
<sequence>MTIVALASRVIFTRLVRGQTFAGDLVENAPLEPIETVTRHHKPTIAVYTGVMKNKPTGRNALGAGREAPTTELVFQIYVPPADAVDGLENLNLQRSGAGIALDLMQRQVLSALQSQHNDWSELWTELVVGYDDFDSKPVLIEIEGGARIPCREVTLTCRVISDPAPGAPLNGFWARFDAKLRAGGDELTVLADLIKYAIEKPGELSTWRQAMALLGLSRRAVVAGGLGPVEPPVAGDPEPAELAEVTTYPSTIETVVSPGTLHPGDEDTAE</sequence>
<dbReference type="Proteomes" id="UP001596060">
    <property type="component" value="Unassembled WGS sequence"/>
</dbReference>
<accession>A0ABW0PCM2</accession>
<comment type="caution">
    <text evidence="1">The sequence shown here is derived from an EMBL/GenBank/DDBJ whole genome shotgun (WGS) entry which is preliminary data.</text>
</comment>
<keyword evidence="2" id="KW-1185">Reference proteome</keyword>
<organism evidence="1 2">
    <name type="scientific">Bosea massiliensis</name>
    <dbReference type="NCBI Taxonomy" id="151419"/>
    <lineage>
        <taxon>Bacteria</taxon>
        <taxon>Pseudomonadati</taxon>
        <taxon>Pseudomonadota</taxon>
        <taxon>Alphaproteobacteria</taxon>
        <taxon>Hyphomicrobiales</taxon>
        <taxon>Boseaceae</taxon>
        <taxon>Bosea</taxon>
    </lineage>
</organism>